<organism evidence="1 2">
    <name type="scientific">Rotaria magnacalcarata</name>
    <dbReference type="NCBI Taxonomy" id="392030"/>
    <lineage>
        <taxon>Eukaryota</taxon>
        <taxon>Metazoa</taxon>
        <taxon>Spiralia</taxon>
        <taxon>Gnathifera</taxon>
        <taxon>Rotifera</taxon>
        <taxon>Eurotatoria</taxon>
        <taxon>Bdelloidea</taxon>
        <taxon>Philodinida</taxon>
        <taxon>Philodinidae</taxon>
        <taxon>Rotaria</taxon>
    </lineage>
</organism>
<protein>
    <submittedName>
        <fullName evidence="1">Uncharacterized protein</fullName>
    </submittedName>
</protein>
<comment type="caution">
    <text evidence="1">The sequence shown here is derived from an EMBL/GenBank/DDBJ whole genome shotgun (WGS) entry which is preliminary data.</text>
</comment>
<gene>
    <name evidence="1" type="ORF">GIL414_LOCUS11328</name>
</gene>
<name>A0A8S2NAD9_9BILA</name>
<evidence type="ECO:0000313" key="1">
    <source>
        <dbReference type="EMBL" id="CAF3993224.1"/>
    </source>
</evidence>
<dbReference type="Gene3D" id="2.60.40.420">
    <property type="entry name" value="Cupredoxins - blue copper proteins"/>
    <property type="match status" value="1"/>
</dbReference>
<dbReference type="EMBL" id="CAJOBJ010004222">
    <property type="protein sequence ID" value="CAF3993224.1"/>
    <property type="molecule type" value="Genomic_DNA"/>
</dbReference>
<reference evidence="1" key="1">
    <citation type="submission" date="2021-02" db="EMBL/GenBank/DDBJ databases">
        <authorList>
            <person name="Nowell W R."/>
        </authorList>
    </citation>
    <scope>NUCLEOTIDE SEQUENCE</scope>
</reference>
<dbReference type="Proteomes" id="UP000681720">
    <property type="component" value="Unassembled WGS sequence"/>
</dbReference>
<evidence type="ECO:0000313" key="2">
    <source>
        <dbReference type="Proteomes" id="UP000681720"/>
    </source>
</evidence>
<dbReference type="InterPro" id="IPR008972">
    <property type="entry name" value="Cupredoxin"/>
</dbReference>
<accession>A0A8S2NAD9</accession>
<sequence>SLQVTVTSNGFHPTYGFGYAWYPTRETVRQGTIVTWYWSSLELSTPVYYKIQQVANAYSTEPIPYGFDSGSSTSVGSFSYQFDSLGTFYYWAPNIDQSTGYSMRGVIDVVALEPEIMTVETILNNFTGKIQ</sequence>
<dbReference type="SUPFAM" id="SSF49503">
    <property type="entry name" value="Cupredoxins"/>
    <property type="match status" value="1"/>
</dbReference>
<dbReference type="AlphaFoldDB" id="A0A8S2NAD9"/>
<proteinExistence type="predicted"/>
<feature type="non-terminal residue" evidence="1">
    <location>
        <position position="1"/>
    </location>
</feature>